<proteinExistence type="predicted"/>
<accession>A0AAQ3S227</accession>
<reference evidence="1 2" key="1">
    <citation type="journal article" date="2023" name="Life. Sci Alliance">
        <title>Evolutionary insights into 3D genome organization and epigenetic landscape of Vigna mungo.</title>
        <authorList>
            <person name="Junaid A."/>
            <person name="Singh B."/>
            <person name="Bhatia S."/>
        </authorList>
    </citation>
    <scope>NUCLEOTIDE SEQUENCE [LARGE SCALE GENOMIC DNA]</scope>
    <source>
        <strain evidence="1">Urdbean</strain>
    </source>
</reference>
<sequence>MPYLVHRHTLQVQNPLLPRYAVVFIRHRPVIGTIKTYLPYTHIRTFFQPYRAYPIQLLRNTFCETVEPYFDVGLFVGCLRQIQNPCGRRPASEGISEHFSHAFWDFTLGKKTVGEVSLAEPSVLVAGQRLVVDEAWETLVRDTATW</sequence>
<dbReference type="EMBL" id="CP144696">
    <property type="protein sequence ID" value="WVZ12784.1"/>
    <property type="molecule type" value="Genomic_DNA"/>
</dbReference>
<dbReference type="Proteomes" id="UP001374535">
    <property type="component" value="Chromosome 5"/>
</dbReference>
<dbReference type="AlphaFoldDB" id="A0AAQ3S227"/>
<evidence type="ECO:0000313" key="2">
    <source>
        <dbReference type="Proteomes" id="UP001374535"/>
    </source>
</evidence>
<keyword evidence="2" id="KW-1185">Reference proteome</keyword>
<gene>
    <name evidence="1" type="ORF">V8G54_017314</name>
</gene>
<protein>
    <submittedName>
        <fullName evidence="1">Uncharacterized protein</fullName>
    </submittedName>
</protein>
<name>A0AAQ3S227_VIGMU</name>
<organism evidence="1 2">
    <name type="scientific">Vigna mungo</name>
    <name type="common">Black gram</name>
    <name type="synonym">Phaseolus mungo</name>
    <dbReference type="NCBI Taxonomy" id="3915"/>
    <lineage>
        <taxon>Eukaryota</taxon>
        <taxon>Viridiplantae</taxon>
        <taxon>Streptophyta</taxon>
        <taxon>Embryophyta</taxon>
        <taxon>Tracheophyta</taxon>
        <taxon>Spermatophyta</taxon>
        <taxon>Magnoliopsida</taxon>
        <taxon>eudicotyledons</taxon>
        <taxon>Gunneridae</taxon>
        <taxon>Pentapetalae</taxon>
        <taxon>rosids</taxon>
        <taxon>fabids</taxon>
        <taxon>Fabales</taxon>
        <taxon>Fabaceae</taxon>
        <taxon>Papilionoideae</taxon>
        <taxon>50 kb inversion clade</taxon>
        <taxon>NPAAA clade</taxon>
        <taxon>indigoferoid/millettioid clade</taxon>
        <taxon>Phaseoleae</taxon>
        <taxon>Vigna</taxon>
    </lineage>
</organism>
<evidence type="ECO:0000313" key="1">
    <source>
        <dbReference type="EMBL" id="WVZ12784.1"/>
    </source>
</evidence>